<evidence type="ECO:0000313" key="2">
    <source>
        <dbReference type="Proteomes" id="UP000068016"/>
    </source>
</evidence>
<proteinExistence type="predicted"/>
<accession>A0A108EP77</accession>
<dbReference type="EMBL" id="LPLZ01000046">
    <property type="protein sequence ID" value="KWN14712.1"/>
    <property type="molecule type" value="Genomic_DNA"/>
</dbReference>
<dbReference type="RefSeq" id="WP_060347473.1">
    <property type="nucleotide sequence ID" value="NZ_LPLZ01000046.1"/>
</dbReference>
<sequence length="142" mass="15429">MQPSISEHATHTAKSTTQVGWVTLQHMFAVIEKITALHWETTKAVLDEAQAHDTASTHPMTTSLHLNRVAIDKLTHYGARACAIAGHLQTSYQEALRSHMETLSQQWHALTACTMSVRPAMQTVSAAGDMPKATSSTNKPAA</sequence>
<organism evidence="1 2">
    <name type="scientific">Burkholderia territorii</name>
    <dbReference type="NCBI Taxonomy" id="1503055"/>
    <lineage>
        <taxon>Bacteria</taxon>
        <taxon>Pseudomonadati</taxon>
        <taxon>Pseudomonadota</taxon>
        <taxon>Betaproteobacteria</taxon>
        <taxon>Burkholderiales</taxon>
        <taxon>Burkholderiaceae</taxon>
        <taxon>Burkholderia</taxon>
        <taxon>Burkholderia cepacia complex</taxon>
    </lineage>
</organism>
<name>A0A108EP77_9BURK</name>
<dbReference type="AlphaFoldDB" id="A0A108EP77"/>
<evidence type="ECO:0008006" key="3">
    <source>
        <dbReference type="Google" id="ProtNLM"/>
    </source>
</evidence>
<protein>
    <recommendedName>
        <fullName evidence="3">Phasin family protein</fullName>
    </recommendedName>
</protein>
<evidence type="ECO:0000313" key="1">
    <source>
        <dbReference type="EMBL" id="KWN14712.1"/>
    </source>
</evidence>
<comment type="caution">
    <text evidence="1">The sequence shown here is derived from an EMBL/GenBank/DDBJ whole genome shotgun (WGS) entry which is preliminary data.</text>
</comment>
<dbReference type="Proteomes" id="UP000068016">
    <property type="component" value="Unassembled WGS sequence"/>
</dbReference>
<reference evidence="1 2" key="1">
    <citation type="submission" date="2015-11" db="EMBL/GenBank/DDBJ databases">
        <title>Expanding the genomic diversity of Burkholderia species for the development of highly accurate diagnostics.</title>
        <authorList>
            <person name="Sahl J."/>
            <person name="Keim P."/>
            <person name="Wagner D."/>
        </authorList>
    </citation>
    <scope>NUCLEOTIDE SEQUENCE [LARGE SCALE GENOMIC DNA]</scope>
    <source>
        <strain evidence="1 2">MSMB793WGS</strain>
    </source>
</reference>
<gene>
    <name evidence="1" type="ORF">WT83_16630</name>
</gene>